<name>A0A1B6GZL0_9HEMI</name>
<protein>
    <submittedName>
        <fullName evidence="1">Uncharacterized protein</fullName>
    </submittedName>
</protein>
<accession>A0A1B6GZL0</accession>
<dbReference type="EMBL" id="GECZ01001918">
    <property type="protein sequence ID" value="JAS67851.1"/>
    <property type="molecule type" value="Transcribed_RNA"/>
</dbReference>
<proteinExistence type="predicted"/>
<organism evidence="1">
    <name type="scientific">Cuerna arida</name>
    <dbReference type="NCBI Taxonomy" id="1464854"/>
    <lineage>
        <taxon>Eukaryota</taxon>
        <taxon>Metazoa</taxon>
        <taxon>Ecdysozoa</taxon>
        <taxon>Arthropoda</taxon>
        <taxon>Hexapoda</taxon>
        <taxon>Insecta</taxon>
        <taxon>Pterygota</taxon>
        <taxon>Neoptera</taxon>
        <taxon>Paraneoptera</taxon>
        <taxon>Hemiptera</taxon>
        <taxon>Auchenorrhyncha</taxon>
        <taxon>Membracoidea</taxon>
        <taxon>Cicadellidae</taxon>
        <taxon>Cicadellinae</taxon>
        <taxon>Proconiini</taxon>
        <taxon>Cuerna</taxon>
    </lineage>
</organism>
<reference evidence="1" key="1">
    <citation type="submission" date="2015-11" db="EMBL/GenBank/DDBJ databases">
        <title>De novo transcriptome assembly of four potential Pierce s Disease insect vectors from Arizona vineyards.</title>
        <authorList>
            <person name="Tassone E.E."/>
        </authorList>
    </citation>
    <scope>NUCLEOTIDE SEQUENCE</scope>
</reference>
<dbReference type="AlphaFoldDB" id="A0A1B6GZL0"/>
<gene>
    <name evidence="1" type="ORF">g.27026</name>
</gene>
<sequence>MIYEIFLRRYKTRIVGSPPLSHNMHSPVHTSLHLVTSRHFTLALHLPGTATAACSNHQSRMGVFCRRQPKSRNTTTVGPFLHSRLDILAEEPPVTQMTASCSRTLNAQIQRPHTARVGGLEFSHFFGCPCG</sequence>
<evidence type="ECO:0000313" key="1">
    <source>
        <dbReference type="EMBL" id="JAS67851.1"/>
    </source>
</evidence>